<feature type="region of interest" description="Disordered" evidence="6">
    <location>
        <begin position="1"/>
        <end position="44"/>
    </location>
</feature>
<evidence type="ECO:0000256" key="5">
    <source>
        <dbReference type="ARBA" id="ARBA00022837"/>
    </source>
</evidence>
<evidence type="ECO:0000256" key="1">
    <source>
        <dbReference type="ARBA" id="ARBA00004496"/>
    </source>
</evidence>
<dbReference type="EMBL" id="JBAMIC010000022">
    <property type="protein sequence ID" value="KAK7092171.1"/>
    <property type="molecule type" value="Genomic_DNA"/>
</dbReference>
<proteinExistence type="predicted"/>
<evidence type="ECO:0000313" key="8">
    <source>
        <dbReference type="EMBL" id="KAK7092171.1"/>
    </source>
</evidence>
<dbReference type="PROSITE" id="PS50222">
    <property type="entry name" value="EF_HAND_2"/>
    <property type="match status" value="2"/>
</dbReference>
<protein>
    <recommendedName>
        <fullName evidence="7">EF-hand domain-containing protein</fullName>
    </recommendedName>
</protein>
<sequence length="237" mass="25996">MAYPGYGAPQPGYGGPPGYVQPGAPGGYPGAPPPGGYGGAPAPGGYPGGPPAGYAGAPSGQWGGAPGGMDPQVMQWFQSVDTDRSGRITARELQQALVNANWQQFNQETCRLMIGMFDRDMSGTIDINEFSSLWHYIQQWRSTFERFDANRSGSIECNELQQAYQIMGYNVSPRFIQTVIYKFDHFGRRTLTLDNFIQSCVMIKSLTDAFKQRDTNMTGTITLSYEDFLTMAVLNKP</sequence>
<evidence type="ECO:0000256" key="2">
    <source>
        <dbReference type="ARBA" id="ARBA00022490"/>
    </source>
</evidence>
<evidence type="ECO:0000256" key="3">
    <source>
        <dbReference type="ARBA" id="ARBA00022723"/>
    </source>
</evidence>
<keyword evidence="5" id="KW-0106">Calcium</keyword>
<feature type="domain" description="EF-hand" evidence="7">
    <location>
        <begin position="135"/>
        <end position="170"/>
    </location>
</feature>
<dbReference type="GO" id="GO:0005509">
    <property type="term" value="F:calcium ion binding"/>
    <property type="evidence" value="ECO:0007669"/>
    <property type="project" value="InterPro"/>
</dbReference>
<reference evidence="8 9" key="1">
    <citation type="submission" date="2024-02" db="EMBL/GenBank/DDBJ databases">
        <title>Chromosome-scale genome assembly of the rough periwinkle Littorina saxatilis.</title>
        <authorList>
            <person name="De Jode A."/>
            <person name="Faria R."/>
            <person name="Formenti G."/>
            <person name="Sims Y."/>
            <person name="Smith T.P."/>
            <person name="Tracey A."/>
            <person name="Wood J.M.D."/>
            <person name="Zagrodzka Z.B."/>
            <person name="Johannesson K."/>
            <person name="Butlin R.K."/>
            <person name="Leder E.H."/>
        </authorList>
    </citation>
    <scope>NUCLEOTIDE SEQUENCE [LARGE SCALE GENOMIC DNA]</scope>
    <source>
        <strain evidence="8">Snail1</strain>
        <tissue evidence="8">Muscle</tissue>
    </source>
</reference>
<feature type="domain" description="EF-hand" evidence="7">
    <location>
        <begin position="68"/>
        <end position="103"/>
    </location>
</feature>
<keyword evidence="9" id="KW-1185">Reference proteome</keyword>
<dbReference type="PANTHER" id="PTHR46212">
    <property type="entry name" value="PEFLIN"/>
    <property type="match status" value="1"/>
</dbReference>
<dbReference type="GO" id="GO:0048306">
    <property type="term" value="F:calcium-dependent protein binding"/>
    <property type="evidence" value="ECO:0007669"/>
    <property type="project" value="UniProtKB-ARBA"/>
</dbReference>
<dbReference type="InterPro" id="IPR002048">
    <property type="entry name" value="EF_hand_dom"/>
</dbReference>
<dbReference type="PANTHER" id="PTHR46212:SF3">
    <property type="entry name" value="GH27120P"/>
    <property type="match status" value="1"/>
</dbReference>
<feature type="compositionally biased region" description="Low complexity" evidence="6">
    <location>
        <begin position="1"/>
        <end position="11"/>
    </location>
</feature>
<evidence type="ECO:0000256" key="4">
    <source>
        <dbReference type="ARBA" id="ARBA00022737"/>
    </source>
</evidence>
<dbReference type="InterPro" id="IPR051426">
    <property type="entry name" value="Peflin/Sorcin_CaBP"/>
</dbReference>
<gene>
    <name evidence="8" type="ORF">V1264_009764</name>
</gene>
<dbReference type="Proteomes" id="UP001374579">
    <property type="component" value="Unassembled WGS sequence"/>
</dbReference>
<dbReference type="PROSITE" id="PS00018">
    <property type="entry name" value="EF_HAND_1"/>
    <property type="match status" value="2"/>
</dbReference>
<dbReference type="InterPro" id="IPR018247">
    <property type="entry name" value="EF_Hand_1_Ca_BS"/>
</dbReference>
<dbReference type="Gene3D" id="1.10.238.10">
    <property type="entry name" value="EF-hand"/>
    <property type="match status" value="1"/>
</dbReference>
<dbReference type="AlphaFoldDB" id="A0AAN9AS82"/>
<evidence type="ECO:0000259" key="7">
    <source>
        <dbReference type="PROSITE" id="PS50222"/>
    </source>
</evidence>
<keyword evidence="4" id="KW-0677">Repeat</keyword>
<comment type="subcellular location">
    <subcellularLocation>
        <location evidence="1">Cytoplasm</location>
    </subcellularLocation>
</comment>
<dbReference type="SUPFAM" id="SSF47473">
    <property type="entry name" value="EF-hand"/>
    <property type="match status" value="1"/>
</dbReference>
<keyword evidence="3" id="KW-0479">Metal-binding</keyword>
<dbReference type="Pfam" id="PF13499">
    <property type="entry name" value="EF-hand_7"/>
    <property type="match status" value="2"/>
</dbReference>
<name>A0AAN9AS82_9CAEN</name>
<accession>A0AAN9AS82</accession>
<evidence type="ECO:0000256" key="6">
    <source>
        <dbReference type="SAM" id="MobiDB-lite"/>
    </source>
</evidence>
<dbReference type="SMART" id="SM00054">
    <property type="entry name" value="EFh"/>
    <property type="match status" value="3"/>
</dbReference>
<dbReference type="GO" id="GO:0005737">
    <property type="term" value="C:cytoplasm"/>
    <property type="evidence" value="ECO:0007669"/>
    <property type="project" value="UniProtKB-SubCell"/>
</dbReference>
<comment type="caution">
    <text evidence="8">The sequence shown here is derived from an EMBL/GenBank/DDBJ whole genome shotgun (WGS) entry which is preliminary data.</text>
</comment>
<keyword evidence="2" id="KW-0963">Cytoplasm</keyword>
<evidence type="ECO:0000313" key="9">
    <source>
        <dbReference type="Proteomes" id="UP001374579"/>
    </source>
</evidence>
<dbReference type="InterPro" id="IPR011992">
    <property type="entry name" value="EF-hand-dom_pair"/>
</dbReference>
<dbReference type="CDD" id="cd16184">
    <property type="entry name" value="EFh_PEF_peflin"/>
    <property type="match status" value="1"/>
</dbReference>
<organism evidence="8 9">
    <name type="scientific">Littorina saxatilis</name>
    <dbReference type="NCBI Taxonomy" id="31220"/>
    <lineage>
        <taxon>Eukaryota</taxon>
        <taxon>Metazoa</taxon>
        <taxon>Spiralia</taxon>
        <taxon>Lophotrochozoa</taxon>
        <taxon>Mollusca</taxon>
        <taxon>Gastropoda</taxon>
        <taxon>Caenogastropoda</taxon>
        <taxon>Littorinimorpha</taxon>
        <taxon>Littorinoidea</taxon>
        <taxon>Littorinidae</taxon>
        <taxon>Littorina</taxon>
    </lineage>
</organism>